<organism evidence="2 3">
    <name type="scientific">Limnobacter profundi</name>
    <dbReference type="NCBI Taxonomy" id="2732163"/>
    <lineage>
        <taxon>Bacteria</taxon>
        <taxon>Pseudomonadati</taxon>
        <taxon>Pseudomonadota</taxon>
        <taxon>Betaproteobacteria</taxon>
        <taxon>Burkholderiales</taxon>
        <taxon>Burkholderiaceae</taxon>
        <taxon>Limnobacter</taxon>
    </lineage>
</organism>
<feature type="transmembrane region" description="Helical" evidence="1">
    <location>
        <begin position="12"/>
        <end position="34"/>
    </location>
</feature>
<protein>
    <recommendedName>
        <fullName evidence="4">Phosphoethanolamine transferase N-terminal domain-containing protein</fullName>
    </recommendedName>
</protein>
<feature type="transmembrane region" description="Helical" evidence="1">
    <location>
        <begin position="73"/>
        <end position="94"/>
    </location>
</feature>
<evidence type="ECO:0000256" key="1">
    <source>
        <dbReference type="SAM" id="Phobius"/>
    </source>
</evidence>
<evidence type="ECO:0000313" key="2">
    <source>
        <dbReference type="EMBL" id="QJR30507.1"/>
    </source>
</evidence>
<sequence length="287" mass="32925">MIKSYLPFNDFFTSSFCLAFFYAYGVVVPLAYLFDLSEQAITALFATVSLLVISVLYYVVFVAQVNIANALKLSIFILPITCLTTFPEVLGMVLDAPIFLSNESRYFNSWYALAVATISYIWALIDTNVQINKGKVDIRKPIELWTINVYLADHSFEDRDKQKSLTALVITWVLIGVMMIYVFVLPTITTEPDDLKLLLAKVGAMIPTAALVGILFMFMGQTTSVMRLERELGNPLTFRNHHLRMKWRHDYVKYHLPAPIRKLNLRLFNQHVEAYERLQNKVKSSRT</sequence>
<gene>
    <name evidence="2" type="ORF">HKT17_12765</name>
</gene>
<reference evidence="2 3" key="1">
    <citation type="submission" date="2020-05" db="EMBL/GenBank/DDBJ databases">
        <title>Compete genome of Limnobacter sp. SAORIC-580.</title>
        <authorList>
            <person name="Song J."/>
            <person name="Cho J.-C."/>
        </authorList>
    </citation>
    <scope>NUCLEOTIDE SEQUENCE [LARGE SCALE GENOMIC DNA]</scope>
    <source>
        <strain evidence="2 3">SAORIC-580</strain>
    </source>
</reference>
<dbReference type="RefSeq" id="WP_171100547.1">
    <property type="nucleotide sequence ID" value="NZ_CP053084.1"/>
</dbReference>
<feature type="transmembrane region" description="Helical" evidence="1">
    <location>
        <begin position="197"/>
        <end position="220"/>
    </location>
</feature>
<name>A0ABX6N7U0_9BURK</name>
<feature type="transmembrane region" description="Helical" evidence="1">
    <location>
        <begin position="165"/>
        <end position="185"/>
    </location>
</feature>
<proteinExistence type="predicted"/>
<feature type="transmembrane region" description="Helical" evidence="1">
    <location>
        <begin position="40"/>
        <end position="61"/>
    </location>
</feature>
<dbReference type="Proteomes" id="UP000501130">
    <property type="component" value="Chromosome"/>
</dbReference>
<feature type="transmembrane region" description="Helical" evidence="1">
    <location>
        <begin position="106"/>
        <end position="125"/>
    </location>
</feature>
<keyword evidence="3" id="KW-1185">Reference proteome</keyword>
<keyword evidence="1" id="KW-0472">Membrane</keyword>
<evidence type="ECO:0008006" key="4">
    <source>
        <dbReference type="Google" id="ProtNLM"/>
    </source>
</evidence>
<evidence type="ECO:0000313" key="3">
    <source>
        <dbReference type="Proteomes" id="UP000501130"/>
    </source>
</evidence>
<keyword evidence="1" id="KW-0812">Transmembrane</keyword>
<dbReference type="EMBL" id="CP053084">
    <property type="protein sequence ID" value="QJR30507.1"/>
    <property type="molecule type" value="Genomic_DNA"/>
</dbReference>
<keyword evidence="1" id="KW-1133">Transmembrane helix</keyword>
<accession>A0ABX6N7U0</accession>